<proteinExistence type="predicted"/>
<evidence type="ECO:0000313" key="1">
    <source>
        <dbReference type="EMBL" id="CAB4778727.1"/>
    </source>
</evidence>
<dbReference type="Gene3D" id="3.10.450.50">
    <property type="match status" value="1"/>
</dbReference>
<organism evidence="1">
    <name type="scientific">freshwater metagenome</name>
    <dbReference type="NCBI Taxonomy" id="449393"/>
    <lineage>
        <taxon>unclassified sequences</taxon>
        <taxon>metagenomes</taxon>
        <taxon>ecological metagenomes</taxon>
    </lineage>
</organism>
<sequence>MSNHHEDPIVAVVHQWHQHMAGQFPGGLDTLLDDECVFLSPIVFTPQRGKELTKLYLGAAGQVFPGDAAESKETKKSSFHYVREVVQGHDAVLEFETMIDGTQVNGVDMIKCNDEGRIIEFKVMIRPLKAINLIHAQMKAMLEQMQ</sequence>
<name>A0A6J6W7Q0_9ZZZZ</name>
<accession>A0A6J6W7Q0</accession>
<dbReference type="InterPro" id="IPR032710">
    <property type="entry name" value="NTF2-like_dom_sf"/>
</dbReference>
<dbReference type="SUPFAM" id="SSF54427">
    <property type="entry name" value="NTF2-like"/>
    <property type="match status" value="1"/>
</dbReference>
<protein>
    <submittedName>
        <fullName evidence="1">Unannotated protein</fullName>
    </submittedName>
</protein>
<gene>
    <name evidence="1" type="ORF">UFOPK2958_00379</name>
</gene>
<reference evidence="1" key="1">
    <citation type="submission" date="2020-05" db="EMBL/GenBank/DDBJ databases">
        <authorList>
            <person name="Chiriac C."/>
            <person name="Salcher M."/>
            <person name="Ghai R."/>
            <person name="Kavagutti S V."/>
        </authorList>
    </citation>
    <scope>NUCLEOTIDE SEQUENCE</scope>
</reference>
<dbReference type="EMBL" id="CAFAAB010000027">
    <property type="protein sequence ID" value="CAB4778727.1"/>
    <property type="molecule type" value="Genomic_DNA"/>
</dbReference>
<dbReference type="AlphaFoldDB" id="A0A6J6W7Q0"/>